<organism evidence="1 2">
    <name type="scientific">Funneliformis geosporum</name>
    <dbReference type="NCBI Taxonomy" id="1117311"/>
    <lineage>
        <taxon>Eukaryota</taxon>
        <taxon>Fungi</taxon>
        <taxon>Fungi incertae sedis</taxon>
        <taxon>Mucoromycota</taxon>
        <taxon>Glomeromycotina</taxon>
        <taxon>Glomeromycetes</taxon>
        <taxon>Glomerales</taxon>
        <taxon>Glomeraceae</taxon>
        <taxon>Funneliformis</taxon>
    </lineage>
</organism>
<protein>
    <submittedName>
        <fullName evidence="1">3545_t:CDS:1</fullName>
    </submittedName>
</protein>
<reference evidence="1" key="1">
    <citation type="submission" date="2022-08" db="EMBL/GenBank/DDBJ databases">
        <authorList>
            <person name="Kallberg Y."/>
            <person name="Tangrot J."/>
            <person name="Rosling A."/>
        </authorList>
    </citation>
    <scope>NUCLEOTIDE SEQUENCE</scope>
    <source>
        <strain evidence="1">Wild A</strain>
    </source>
</reference>
<dbReference type="AlphaFoldDB" id="A0A9W4WWZ6"/>
<gene>
    <name evidence="1" type="ORF">FWILDA_LOCUS15783</name>
</gene>
<accession>A0A9W4WWZ6</accession>
<sequence>AKANNWTSERVLEIVGGFLEGMIAVWYKDTDFQKDLHVRPLEISQQEIFDQFIEDNKDICALSQTKIGHTTLFQHQIPTGDHEPII</sequence>
<dbReference type="EMBL" id="CAMKVN010008784">
    <property type="protein sequence ID" value="CAI2192849.1"/>
    <property type="molecule type" value="Genomic_DNA"/>
</dbReference>
<feature type="non-terminal residue" evidence="1">
    <location>
        <position position="86"/>
    </location>
</feature>
<dbReference type="Proteomes" id="UP001153678">
    <property type="component" value="Unassembled WGS sequence"/>
</dbReference>
<comment type="caution">
    <text evidence="1">The sequence shown here is derived from an EMBL/GenBank/DDBJ whole genome shotgun (WGS) entry which is preliminary data.</text>
</comment>
<name>A0A9W4WWZ6_9GLOM</name>
<evidence type="ECO:0000313" key="2">
    <source>
        <dbReference type="Proteomes" id="UP001153678"/>
    </source>
</evidence>
<proteinExistence type="predicted"/>
<evidence type="ECO:0000313" key="1">
    <source>
        <dbReference type="EMBL" id="CAI2192849.1"/>
    </source>
</evidence>
<keyword evidence="2" id="KW-1185">Reference proteome</keyword>
<feature type="non-terminal residue" evidence="1">
    <location>
        <position position="1"/>
    </location>
</feature>